<evidence type="ECO:0000256" key="1">
    <source>
        <dbReference type="SAM" id="MobiDB-lite"/>
    </source>
</evidence>
<feature type="region of interest" description="Disordered" evidence="1">
    <location>
        <begin position="1"/>
        <end position="41"/>
    </location>
</feature>
<feature type="compositionally biased region" description="Basic and acidic residues" evidence="1">
    <location>
        <begin position="168"/>
        <end position="182"/>
    </location>
</feature>
<keyword evidence="3" id="KW-1185">Reference proteome</keyword>
<proteinExistence type="predicted"/>
<feature type="region of interest" description="Disordered" evidence="1">
    <location>
        <begin position="156"/>
        <end position="182"/>
    </location>
</feature>
<dbReference type="AlphaFoldDB" id="A0A229W0S1"/>
<gene>
    <name evidence="2" type="ORF">Tam10B_0477</name>
</gene>
<accession>A0A229W0S1</accession>
<dbReference type="Proteomes" id="UP000215433">
    <property type="component" value="Unassembled WGS sequence"/>
</dbReference>
<feature type="compositionally biased region" description="Polar residues" evidence="1">
    <location>
        <begin position="26"/>
        <end position="37"/>
    </location>
</feature>
<dbReference type="EMBL" id="NEWD01000004">
    <property type="protein sequence ID" value="OXN01474.1"/>
    <property type="molecule type" value="Genomic_DNA"/>
</dbReference>
<protein>
    <recommendedName>
        <fullName evidence="4">Phage minor structural protein GP20</fullName>
    </recommendedName>
</protein>
<evidence type="ECO:0008006" key="4">
    <source>
        <dbReference type="Google" id="ProtNLM"/>
    </source>
</evidence>
<reference evidence="2 3" key="1">
    <citation type="submission" date="2017-05" db="EMBL/GenBank/DDBJ databases">
        <title>Bifidobacterium vansinderenii sp. nov.</title>
        <authorList>
            <person name="Lugli G.A."/>
            <person name="Duranti S."/>
            <person name="Mangifesta M."/>
        </authorList>
    </citation>
    <scope>NUCLEOTIDE SEQUENCE [LARGE SCALE GENOMIC DNA]</scope>
    <source>
        <strain evidence="2 3">Tam10B</strain>
    </source>
</reference>
<comment type="caution">
    <text evidence="2">The sequence shown here is derived from an EMBL/GenBank/DDBJ whole genome shotgun (WGS) entry which is preliminary data.</text>
</comment>
<evidence type="ECO:0000313" key="2">
    <source>
        <dbReference type="EMBL" id="OXN01474.1"/>
    </source>
</evidence>
<sequence>MDTEETTPKNQNDDQQAPPDNDQQETDWQSKFKGQQKVNRDLEHKLNEAYKKADRVDELEKQIAELQGKEAEYEAARKAQAVRDDALKAANTRILKAEIRAAASGRLQDPSDALQYLDLTKFEVSDDGEVNTDAITTSLDELLKAKPYLGKAKGAAGPLGIIPPSGTRDGDRNASQLTKDDISHMTSAQIEKARLDGRLKNLMAGN</sequence>
<organism evidence="2 3">
    <name type="scientific">Bifidobacterium vansinderenii</name>
    <dbReference type="NCBI Taxonomy" id="1984871"/>
    <lineage>
        <taxon>Bacteria</taxon>
        <taxon>Bacillati</taxon>
        <taxon>Actinomycetota</taxon>
        <taxon>Actinomycetes</taxon>
        <taxon>Bifidobacteriales</taxon>
        <taxon>Bifidobacteriaceae</taxon>
        <taxon>Bifidobacterium</taxon>
    </lineage>
</organism>
<name>A0A229W0S1_9BIFI</name>
<evidence type="ECO:0000313" key="3">
    <source>
        <dbReference type="Proteomes" id="UP000215433"/>
    </source>
</evidence>
<dbReference type="RefSeq" id="WP_233133544.1">
    <property type="nucleotide sequence ID" value="NZ_NEWD01000004.1"/>
</dbReference>
<feature type="compositionally biased region" description="Low complexity" evidence="1">
    <location>
        <begin position="8"/>
        <end position="21"/>
    </location>
</feature>